<dbReference type="PROSITE" id="PS00972">
    <property type="entry name" value="USP_1"/>
    <property type="match status" value="1"/>
</dbReference>
<evidence type="ECO:0000256" key="6">
    <source>
        <dbReference type="ARBA" id="ARBA00022807"/>
    </source>
</evidence>
<dbReference type="PROSITE" id="PS50235">
    <property type="entry name" value="USP_3"/>
    <property type="match status" value="1"/>
</dbReference>
<dbReference type="PROSITE" id="PS00973">
    <property type="entry name" value="USP_2"/>
    <property type="match status" value="1"/>
</dbReference>
<dbReference type="Pfam" id="PF00443">
    <property type="entry name" value="UCH"/>
    <property type="match status" value="1"/>
</dbReference>
<proteinExistence type="predicted"/>
<keyword evidence="6" id="KW-0788">Thiol protease</keyword>
<dbReference type="Gene3D" id="3.90.70.10">
    <property type="entry name" value="Cysteine proteinases"/>
    <property type="match status" value="2"/>
</dbReference>
<dbReference type="Pfam" id="PF13446">
    <property type="entry name" value="RPT"/>
    <property type="match status" value="2"/>
</dbReference>
<feature type="domain" description="USP" evidence="8">
    <location>
        <begin position="465"/>
        <end position="996"/>
    </location>
</feature>
<dbReference type="InterPro" id="IPR044635">
    <property type="entry name" value="UBP14-like"/>
</dbReference>
<reference evidence="9" key="1">
    <citation type="journal article" date="2020" name="Stud. Mycol.">
        <title>101 Dothideomycetes genomes: a test case for predicting lifestyles and emergence of pathogens.</title>
        <authorList>
            <person name="Haridas S."/>
            <person name="Albert R."/>
            <person name="Binder M."/>
            <person name="Bloem J."/>
            <person name="Labutti K."/>
            <person name="Salamov A."/>
            <person name="Andreopoulos B."/>
            <person name="Baker S."/>
            <person name="Barry K."/>
            <person name="Bills G."/>
            <person name="Bluhm B."/>
            <person name="Cannon C."/>
            <person name="Castanera R."/>
            <person name="Culley D."/>
            <person name="Daum C."/>
            <person name="Ezra D."/>
            <person name="Gonzalez J."/>
            <person name="Henrissat B."/>
            <person name="Kuo A."/>
            <person name="Liang C."/>
            <person name="Lipzen A."/>
            <person name="Lutzoni F."/>
            <person name="Magnuson J."/>
            <person name="Mondo S."/>
            <person name="Nolan M."/>
            <person name="Ohm R."/>
            <person name="Pangilinan J."/>
            <person name="Park H.-J."/>
            <person name="Ramirez L."/>
            <person name="Alfaro M."/>
            <person name="Sun H."/>
            <person name="Tritt A."/>
            <person name="Yoshinaga Y."/>
            <person name="Zwiers L.-H."/>
            <person name="Turgeon B."/>
            <person name="Goodwin S."/>
            <person name="Spatafora J."/>
            <person name="Crous P."/>
            <person name="Grigoriev I."/>
        </authorList>
    </citation>
    <scope>NUCLEOTIDE SEQUENCE</scope>
    <source>
        <strain evidence="9">HMLAC05119</strain>
    </source>
</reference>
<accession>A0A6A5R0X2</accession>
<evidence type="ECO:0000259" key="8">
    <source>
        <dbReference type="PROSITE" id="PS50235"/>
    </source>
</evidence>
<dbReference type="GO" id="GO:0016579">
    <property type="term" value="P:protein deubiquitination"/>
    <property type="evidence" value="ECO:0007669"/>
    <property type="project" value="InterPro"/>
</dbReference>
<dbReference type="OrthoDB" id="2420415at2759"/>
<dbReference type="GO" id="GO:0061136">
    <property type="term" value="P:regulation of proteasomal protein catabolic process"/>
    <property type="evidence" value="ECO:0007669"/>
    <property type="project" value="TreeGrafter"/>
</dbReference>
<dbReference type="InterPro" id="IPR028889">
    <property type="entry name" value="USP"/>
</dbReference>
<dbReference type="InterPro" id="IPR018200">
    <property type="entry name" value="USP_CS"/>
</dbReference>
<dbReference type="EMBL" id="ML979132">
    <property type="protein sequence ID" value="KAF1920604.1"/>
    <property type="molecule type" value="Genomic_DNA"/>
</dbReference>
<keyword evidence="5" id="KW-0378">Hydrolase</keyword>
<dbReference type="EC" id="3.4.19.12" evidence="2"/>
<dbReference type="PANTHER" id="PTHR43982">
    <property type="entry name" value="UBIQUITIN CARBOXYL-TERMINAL HYDROLASE"/>
    <property type="match status" value="1"/>
</dbReference>
<name>A0A6A5R0X2_AMPQU</name>
<keyword evidence="3" id="KW-0645">Protease</keyword>
<evidence type="ECO:0000256" key="5">
    <source>
        <dbReference type="ARBA" id="ARBA00022801"/>
    </source>
</evidence>
<evidence type="ECO:0000256" key="4">
    <source>
        <dbReference type="ARBA" id="ARBA00022786"/>
    </source>
</evidence>
<gene>
    <name evidence="9" type="ORF">BDU57DRAFT_438853</name>
</gene>
<dbReference type="InterPro" id="IPR001394">
    <property type="entry name" value="Peptidase_C19_UCH"/>
</dbReference>
<dbReference type="PANTHER" id="PTHR43982:SF6">
    <property type="entry name" value="UBIQUITIN CARBOXYL-TERMINAL HYDROLASE 2-RELATED"/>
    <property type="match status" value="1"/>
</dbReference>
<dbReference type="InterPro" id="IPR038765">
    <property type="entry name" value="Papain-like_cys_pep_sf"/>
</dbReference>
<evidence type="ECO:0000256" key="3">
    <source>
        <dbReference type="ARBA" id="ARBA00022670"/>
    </source>
</evidence>
<keyword evidence="7" id="KW-0175">Coiled coil</keyword>
<dbReference type="GO" id="GO:0070628">
    <property type="term" value="F:proteasome binding"/>
    <property type="evidence" value="ECO:0007669"/>
    <property type="project" value="TreeGrafter"/>
</dbReference>
<evidence type="ECO:0000256" key="1">
    <source>
        <dbReference type="ARBA" id="ARBA00000707"/>
    </source>
</evidence>
<dbReference type="AlphaFoldDB" id="A0A6A5R0X2"/>
<keyword evidence="10" id="KW-1185">Reference proteome</keyword>
<evidence type="ECO:0000313" key="10">
    <source>
        <dbReference type="Proteomes" id="UP000800096"/>
    </source>
</evidence>
<dbReference type="SUPFAM" id="SSF54001">
    <property type="entry name" value="Cysteine proteinases"/>
    <property type="match status" value="1"/>
</dbReference>
<feature type="coiled-coil region" evidence="7">
    <location>
        <begin position="891"/>
        <end position="925"/>
    </location>
</feature>
<dbReference type="InterPro" id="IPR025305">
    <property type="entry name" value="UCH_repeat_domain"/>
</dbReference>
<dbReference type="GO" id="GO:0043161">
    <property type="term" value="P:proteasome-mediated ubiquitin-dependent protein catabolic process"/>
    <property type="evidence" value="ECO:0007669"/>
    <property type="project" value="InterPro"/>
</dbReference>
<organism evidence="9 10">
    <name type="scientific">Ampelomyces quisqualis</name>
    <name type="common">Powdery mildew agent</name>
    <dbReference type="NCBI Taxonomy" id="50730"/>
    <lineage>
        <taxon>Eukaryota</taxon>
        <taxon>Fungi</taxon>
        <taxon>Dikarya</taxon>
        <taxon>Ascomycota</taxon>
        <taxon>Pezizomycotina</taxon>
        <taxon>Dothideomycetes</taxon>
        <taxon>Pleosporomycetidae</taxon>
        <taxon>Pleosporales</taxon>
        <taxon>Pleosporineae</taxon>
        <taxon>Phaeosphaeriaceae</taxon>
        <taxon>Ampelomyces</taxon>
    </lineage>
</organism>
<protein>
    <recommendedName>
        <fullName evidence="2">ubiquitinyl hydrolase 1</fullName>
        <ecNumber evidence="2">3.4.19.12</ecNumber>
    </recommendedName>
</protein>
<evidence type="ECO:0000256" key="7">
    <source>
        <dbReference type="SAM" id="Coils"/>
    </source>
</evidence>
<dbReference type="Proteomes" id="UP000800096">
    <property type="component" value="Unassembled WGS sequence"/>
</dbReference>
<dbReference type="GO" id="GO:0004843">
    <property type="term" value="F:cysteine-type deubiquitinase activity"/>
    <property type="evidence" value="ECO:0007669"/>
    <property type="project" value="UniProtKB-EC"/>
</dbReference>
<sequence length="1063" mass="120548">MRPPHLSDQDVETLTNQALLRRRWETARQIAGERADTVMARRVDGPDFLHTYLQDSLNPVKGKARIPLFNKKFLKTFGRDCDSILTRLGFTTELEEDDDEASRVWHLPRPEEAKDPMEYTLRTMIEDVRYELNTIILGIPENERTNARHKPTYPTPSRMHIEKALACHDYDKVKGRQATRDSNAEEDHPYYASLGAVGDFSDALILYAFARQAAMDEANRSYYFECLQDLAVGRKSEDLEMQVAMLGSQGFTSRREVDAAYRYFGIDPIHASHINDDHITGTFKSRLSDMSSSMAEETRRQLRIIGEARNSESIRAQAADALETYPQALSWLDLTHDQPDDFVVTMVSLKTSDNPDCIETARKAISLIAEHRNSDRLRQYLIDGSMTAPEMDMSEAYALFSISDRTAKVDFDVMKTTIAFAPPDSAEKMQKAYLMIEQDQAQSNNNRSDESEIRRNQYPLDSWPVGLRNIGNTCYLNSVLQFLFTIKPLRELVLDCDAYLQDPSPEALVDKRVGRAIITPERVEVAQKFLFELRTFFKHMIEAPTDTVRPAIDLAALALCKTDSPQSAPRSPTLDAQNGSGLGCIEEAPVIGPMPALMNDSEESDISAADSVMGDDKSDTSMQAMNLQEQYQEIAPVNSTQPAPPTRPPPIPPRPAGPIAPVKSKIGNIEESARQQDAAEVLSNIFDLFSCAIRGKGMLREREQLDMIKELFFSDVTSVRNLKPKPEETHELRDHFLVSPGWRDRNLYATLDDDFGLSEMDGGITKYDYIKKAAPIQIINLRRLQFDRVKGEQVYDRSHIGLEPTLYLDRYLGETLSLPQMELLKLREAQWEKQRLLRLLDERRDALRRTDIEGLDLADTVDEASAFMQALSRQYEQQEGDKLPTPPAELAEALSEKAGHLRKDIEQINDEMSQLEAAVDSMFKNSHDHPYRLHAVFTHRGGTKGGHYWIYIYDFQNGMWRKYNDEHVTLADENDLFKQEQGTMPAASTGVVYIREDLIDNLTEAVKRVPMSEDVPQAANCVADVQMSDVQMEDVDFEVIPPPEPVGPVKYHDIQIIDGLEKT</sequence>
<comment type="catalytic activity">
    <reaction evidence="1">
        <text>Thiol-dependent hydrolysis of ester, thioester, amide, peptide and isopeptide bonds formed by the C-terminal Gly of ubiquitin (a 76-residue protein attached to proteins as an intracellular targeting signal).</text>
        <dbReference type="EC" id="3.4.19.12"/>
    </reaction>
</comment>
<evidence type="ECO:0000313" key="9">
    <source>
        <dbReference type="EMBL" id="KAF1920604.1"/>
    </source>
</evidence>
<evidence type="ECO:0000256" key="2">
    <source>
        <dbReference type="ARBA" id="ARBA00012759"/>
    </source>
</evidence>
<keyword evidence="4" id="KW-0833">Ubl conjugation pathway</keyword>